<accession>X6MAU2</accession>
<gene>
    <name evidence="2" type="ORF">RFI_26243</name>
</gene>
<dbReference type="AlphaFoldDB" id="X6MAU2"/>
<protein>
    <submittedName>
        <fullName evidence="2">Uncharacterized protein</fullName>
    </submittedName>
</protein>
<feature type="transmembrane region" description="Helical" evidence="1">
    <location>
        <begin position="155"/>
        <end position="171"/>
    </location>
</feature>
<name>X6MAU2_RETFI</name>
<feature type="non-terminal residue" evidence="2">
    <location>
        <position position="1"/>
    </location>
</feature>
<sequence>HFINSKLKQEIIQESASFDSIYETIEENKKEEKEENKINGDKDKLIESCLRSMWSCVLSRPSLKPYPLIFTSNPQLNHQIQSKNINIKKERLGKDKDCEQIGYVTWPTLIQCDTNEVLNTPILNTTFFNKKNRNIIDQKTIFQFLVVNILFDERVLFFLPIVYVVFFSVFAQEVMHKNCYYFLSPNTSKKIFFEEKSIKNISFEFCF</sequence>
<evidence type="ECO:0000313" key="2">
    <source>
        <dbReference type="EMBL" id="ETO11133.1"/>
    </source>
</evidence>
<keyword evidence="1" id="KW-0472">Membrane</keyword>
<reference evidence="2 3" key="1">
    <citation type="journal article" date="2013" name="Curr. Biol.">
        <title>The Genome of the Foraminiferan Reticulomyxa filosa.</title>
        <authorList>
            <person name="Glockner G."/>
            <person name="Hulsmann N."/>
            <person name="Schleicher M."/>
            <person name="Noegel A.A."/>
            <person name="Eichinger L."/>
            <person name="Gallinger C."/>
            <person name="Pawlowski J."/>
            <person name="Sierra R."/>
            <person name="Euteneuer U."/>
            <person name="Pillet L."/>
            <person name="Moustafa A."/>
            <person name="Platzer M."/>
            <person name="Groth M."/>
            <person name="Szafranski K."/>
            <person name="Schliwa M."/>
        </authorList>
    </citation>
    <scope>NUCLEOTIDE SEQUENCE [LARGE SCALE GENOMIC DNA]</scope>
</reference>
<evidence type="ECO:0000313" key="3">
    <source>
        <dbReference type="Proteomes" id="UP000023152"/>
    </source>
</evidence>
<proteinExistence type="predicted"/>
<dbReference type="Proteomes" id="UP000023152">
    <property type="component" value="Unassembled WGS sequence"/>
</dbReference>
<keyword evidence="3" id="KW-1185">Reference proteome</keyword>
<evidence type="ECO:0000256" key="1">
    <source>
        <dbReference type="SAM" id="Phobius"/>
    </source>
</evidence>
<organism evidence="2 3">
    <name type="scientific">Reticulomyxa filosa</name>
    <dbReference type="NCBI Taxonomy" id="46433"/>
    <lineage>
        <taxon>Eukaryota</taxon>
        <taxon>Sar</taxon>
        <taxon>Rhizaria</taxon>
        <taxon>Retaria</taxon>
        <taxon>Foraminifera</taxon>
        <taxon>Monothalamids</taxon>
        <taxon>Reticulomyxidae</taxon>
        <taxon>Reticulomyxa</taxon>
    </lineage>
</organism>
<comment type="caution">
    <text evidence="2">The sequence shown here is derived from an EMBL/GenBank/DDBJ whole genome shotgun (WGS) entry which is preliminary data.</text>
</comment>
<keyword evidence="1" id="KW-0812">Transmembrane</keyword>
<keyword evidence="1" id="KW-1133">Transmembrane helix</keyword>
<dbReference type="EMBL" id="ASPP01022729">
    <property type="protein sequence ID" value="ETO11133.1"/>
    <property type="molecule type" value="Genomic_DNA"/>
</dbReference>